<keyword evidence="3" id="KW-0378">Hydrolase</keyword>
<dbReference type="Gene3D" id="1.50.10.10">
    <property type="match status" value="1"/>
</dbReference>
<protein>
    <submittedName>
        <fullName evidence="3">Glycoside hydrolase family 15 protein</fullName>
    </submittedName>
</protein>
<dbReference type="PANTHER" id="PTHR31616:SF10">
    <property type="entry name" value="TREHALASE"/>
    <property type="match status" value="1"/>
</dbReference>
<evidence type="ECO:0000259" key="1">
    <source>
        <dbReference type="Pfam" id="PF00723"/>
    </source>
</evidence>
<organism evidence="3 4">
    <name type="scientific">Paraconexibacter antarcticus</name>
    <dbReference type="NCBI Taxonomy" id="2949664"/>
    <lineage>
        <taxon>Bacteria</taxon>
        <taxon>Bacillati</taxon>
        <taxon>Actinomycetota</taxon>
        <taxon>Thermoleophilia</taxon>
        <taxon>Solirubrobacterales</taxon>
        <taxon>Paraconexibacteraceae</taxon>
        <taxon>Paraconexibacter</taxon>
    </lineage>
</organism>
<dbReference type="Proteomes" id="UP001056035">
    <property type="component" value="Chromosome"/>
</dbReference>
<dbReference type="SUPFAM" id="SSF48208">
    <property type="entry name" value="Six-hairpin glycosidases"/>
    <property type="match status" value="1"/>
</dbReference>
<reference evidence="3 4" key="1">
    <citation type="submission" date="2022-06" db="EMBL/GenBank/DDBJ databases">
        <title>Paraconexibacter antarcticus.</title>
        <authorList>
            <person name="Kim C.S."/>
        </authorList>
    </citation>
    <scope>NUCLEOTIDE SEQUENCE [LARGE SCALE GENOMIC DNA]</scope>
    <source>
        <strain evidence="3 4">02-257</strain>
    </source>
</reference>
<feature type="domain" description="Trehalase-like N-terminal" evidence="2">
    <location>
        <begin position="6"/>
        <end position="155"/>
    </location>
</feature>
<evidence type="ECO:0000313" key="4">
    <source>
        <dbReference type="Proteomes" id="UP001056035"/>
    </source>
</evidence>
<dbReference type="InterPro" id="IPR012341">
    <property type="entry name" value="6hp_glycosidase-like_sf"/>
</dbReference>
<dbReference type="RefSeq" id="WP_254572023.1">
    <property type="nucleotide sequence ID" value="NZ_CP098502.1"/>
</dbReference>
<feature type="domain" description="GH15-like" evidence="1">
    <location>
        <begin position="223"/>
        <end position="581"/>
    </location>
</feature>
<sequence>MSDTDLHELGLLGDGCGSALVRADGTIEWCCLPRFDSGSCFGALLDGEQGGFCSIELDGSDAERGAARYADGSLVHVVDLAGGAGRVRVEDALAPGKQRLARVVHVLSGRCDVVVRIVARFDYGQTRPWLHRHDEHRAWIVGGDDALIVSTDGTIVRCGDHELQVHARVGTGERLQVSIASCRPEDAATLTADARCTAAADIRDALSWTRRWWADAEAGTDDAAVVRSALTLKALVYERTGAVVAAPTTSLTEALDGGRTWDYRYAWVRDATWTSRALAALGITGVGDAFSAFVMRASAGHADDMQVVYGVGGERRLHEHEVSLAGWRGVGPVRVGNAAEQQIQRDEAGEILQQCRQRHERGHRFDDDEWRFISRVLDRVARHWHEPDRGFWELRGEPRQFVYSKAACFAALDAGLAIAAAQRPQASTAGWHEAREAARETVLDAGFEVERGVFRQAVGRPDLDATALLLPHTGVVEWTDPRMRSTVDVLADALGEDGLLRRYDTVDGLPGREGCFLACSFWLAECLARQGRLDAATEVFERAMETASPLGLFSEEYDTRAGVAVGNYPQALTHLAHVSAAVALGRHRSD</sequence>
<dbReference type="Pfam" id="PF00723">
    <property type="entry name" value="Glyco_hydro_15"/>
    <property type="match status" value="1"/>
</dbReference>
<evidence type="ECO:0000259" key="2">
    <source>
        <dbReference type="Pfam" id="PF19291"/>
    </source>
</evidence>
<dbReference type="GO" id="GO:0016787">
    <property type="term" value="F:hydrolase activity"/>
    <property type="evidence" value="ECO:0007669"/>
    <property type="project" value="UniProtKB-KW"/>
</dbReference>
<dbReference type="InterPro" id="IPR011613">
    <property type="entry name" value="GH15-like"/>
</dbReference>
<dbReference type="Pfam" id="PF19291">
    <property type="entry name" value="TREH_N"/>
    <property type="match status" value="1"/>
</dbReference>
<dbReference type="InterPro" id="IPR008928">
    <property type="entry name" value="6-hairpin_glycosidase_sf"/>
</dbReference>
<accession>A0ABY5DWU3</accession>
<proteinExistence type="predicted"/>
<evidence type="ECO:0000313" key="3">
    <source>
        <dbReference type="EMBL" id="UTI65342.1"/>
    </source>
</evidence>
<dbReference type="PANTHER" id="PTHR31616">
    <property type="entry name" value="TREHALASE"/>
    <property type="match status" value="1"/>
</dbReference>
<dbReference type="EMBL" id="CP098502">
    <property type="protein sequence ID" value="UTI65342.1"/>
    <property type="molecule type" value="Genomic_DNA"/>
</dbReference>
<keyword evidence="4" id="KW-1185">Reference proteome</keyword>
<name>A0ABY5DWU3_9ACTN</name>
<gene>
    <name evidence="3" type="ORF">NBH00_03810</name>
</gene>
<dbReference type="InterPro" id="IPR045582">
    <property type="entry name" value="Trehalase-like_N"/>
</dbReference>